<dbReference type="AlphaFoldDB" id="A0A3P8RFD7"/>
<dbReference type="Bgee" id="ENSACLG00000027149">
    <property type="expression patterns" value="Expressed in camera-type eye"/>
</dbReference>
<dbReference type="GO" id="GO:0007601">
    <property type="term" value="P:visual perception"/>
    <property type="evidence" value="ECO:0007669"/>
    <property type="project" value="InterPro"/>
</dbReference>
<dbReference type="GO" id="GO:0033165">
    <property type="term" value="C:interphotoreceptor matrix"/>
    <property type="evidence" value="ECO:0007669"/>
    <property type="project" value="UniProtKB-SubCell"/>
</dbReference>
<dbReference type="FunFam" id="3.30.70.960:FF:000002">
    <property type="entry name" value="Interphotoreceptor matrix proteoglycan 2"/>
    <property type="match status" value="1"/>
</dbReference>
<keyword evidence="6" id="KW-0358">Heparin-binding</keyword>
<proteinExistence type="predicted"/>
<comment type="caution">
    <text evidence="18">Lacks conserved residue(s) required for the propagation of feature annotation.</text>
</comment>
<evidence type="ECO:0000313" key="24">
    <source>
        <dbReference type="Proteomes" id="UP000265100"/>
    </source>
</evidence>
<feature type="domain" description="EGF-like" evidence="22">
    <location>
        <begin position="460"/>
        <end position="501"/>
    </location>
</feature>
<evidence type="ECO:0000259" key="22">
    <source>
        <dbReference type="PROSITE" id="PS50026"/>
    </source>
</evidence>
<keyword evidence="5 18" id="KW-0245">EGF-like domain</keyword>
<dbReference type="Gene3D" id="3.30.70.960">
    <property type="entry name" value="SEA domain"/>
    <property type="match status" value="1"/>
</dbReference>
<feature type="transmembrane region" description="Helical" evidence="20">
    <location>
        <begin position="37"/>
        <end position="55"/>
    </location>
</feature>
<keyword evidence="14" id="KW-0966">Cell projection</keyword>
<dbReference type="GO" id="GO:0008201">
    <property type="term" value="F:heparin binding"/>
    <property type="evidence" value="ECO:0007669"/>
    <property type="project" value="UniProtKB-KW"/>
</dbReference>
<reference evidence="23" key="4">
    <citation type="submission" date="2025-09" db="UniProtKB">
        <authorList>
            <consortium name="Ensembl"/>
        </authorList>
    </citation>
    <scope>IDENTIFICATION</scope>
</reference>
<accession>A0A3P8RFD7</accession>
<keyword evidence="12 18" id="KW-1015">Disulfide bond</keyword>
<dbReference type="InterPro" id="IPR000082">
    <property type="entry name" value="SEA_dom"/>
</dbReference>
<dbReference type="GO" id="GO:0005540">
    <property type="term" value="F:hyaluronic acid binding"/>
    <property type="evidence" value="ECO:0007669"/>
    <property type="project" value="TreeGrafter"/>
</dbReference>
<evidence type="ECO:0000256" key="20">
    <source>
        <dbReference type="SAM" id="Phobius"/>
    </source>
</evidence>
<evidence type="ECO:0000256" key="8">
    <source>
        <dbReference type="ARBA" id="ARBA00022729"/>
    </source>
</evidence>
<evidence type="ECO:0000256" key="19">
    <source>
        <dbReference type="SAM" id="MobiDB-lite"/>
    </source>
</evidence>
<keyword evidence="13" id="KW-0325">Glycoprotein</keyword>
<keyword evidence="4" id="KW-0272">Extracellular matrix</keyword>
<evidence type="ECO:0000256" key="15">
    <source>
        <dbReference type="ARBA" id="ARBA00060509"/>
    </source>
</evidence>
<evidence type="ECO:0000256" key="12">
    <source>
        <dbReference type="ARBA" id="ARBA00023157"/>
    </source>
</evidence>
<evidence type="ECO:0000313" key="23">
    <source>
        <dbReference type="Ensembl" id="ENSACLP00000040309.2"/>
    </source>
</evidence>
<dbReference type="InterPro" id="IPR000742">
    <property type="entry name" value="EGF"/>
</dbReference>
<dbReference type="PROSITE" id="PS50026">
    <property type="entry name" value="EGF_3"/>
    <property type="match status" value="1"/>
</dbReference>
<dbReference type="SMART" id="SM00200">
    <property type="entry name" value="SEA"/>
    <property type="match status" value="1"/>
</dbReference>
<evidence type="ECO:0000256" key="5">
    <source>
        <dbReference type="ARBA" id="ARBA00022536"/>
    </source>
</evidence>
<sequence length="685" mass="77192">MGNTSPRAQRKARAHSVTVSANGHGSKHNHGFNMSILSWKCVFYPAVFGLMVIFLDLKTDAMMEGSSMGYLDLPYTQEPVVFPRITHISEVKPSRESHAVISRQKRNILFPSGVKLCAQETAEQVIANHLSYFHLRVCQETIWEAFKIFWDRLPEQEEYQSWMSRCQEGIVSARDIGSYFSTSEEHQTLAKKEEDSPAISPGVEESPVSVNTDCLQTGIDHLPLTKVHLYLFLTTQLYNDITVQPPTPAPLEQVVELSILLSGEMYNESLADPASLQYQTLSRQLAEKIQTTDDGLDDTTTGDHGYNVVQYGYGLINHTEEGSTGFPIGVGHGTDQASIAMPVNPGRALMVFFSLRVTNMIFSEDLFNKSSPEYKALEQRFLELLVPYLQSNLSHFENLEILNFRNGSIVVNSRMKFGKPVARGVTTTVYLILEDFCNTAYQTMNLAIDKYSLDVESGDQADPCKFQACNEYAECKVNKWSGEAECVCNAGYFSVDGLPCQSICELQTDFCLNDGKCDVIPGQGAICRCRVGENWWYRGEHCEEYVSEPLVVGIAIASVAGFLLVASGVIFFLARTLRDQYDKDESEDPIRRAESLPSLERATKYNPMYESEATTGYSHYYRRYPEAPVYSSASAEASTDFSSEEIRHIYENSELTREEIQDRIRIIELYAKDRQFADFVRQHQA</sequence>
<reference evidence="24" key="2">
    <citation type="submission" date="2023-03" db="EMBL/GenBank/DDBJ databases">
        <authorList>
            <consortium name="Wellcome Sanger Institute Data Sharing"/>
        </authorList>
    </citation>
    <scope>NUCLEOTIDE SEQUENCE [LARGE SCALE GENOMIC DNA]</scope>
</reference>
<reference evidence="23 24" key="1">
    <citation type="submission" date="2018-05" db="EMBL/GenBank/DDBJ databases">
        <authorList>
            <person name="Datahose"/>
        </authorList>
    </citation>
    <scope>NUCLEOTIDE SEQUENCE</scope>
</reference>
<evidence type="ECO:0000256" key="9">
    <source>
        <dbReference type="ARBA" id="ARBA00022737"/>
    </source>
</evidence>
<evidence type="ECO:0000256" key="16">
    <source>
        <dbReference type="ARBA" id="ARBA00074164"/>
    </source>
</evidence>
<keyword evidence="24" id="KW-1185">Reference proteome</keyword>
<dbReference type="PANTHER" id="PTHR12199:SF4">
    <property type="entry name" value="INTERPHOTORECEPTOR MATRIX PROTEOGLYCAN 2"/>
    <property type="match status" value="1"/>
</dbReference>
<keyword evidence="10 20" id="KW-1133">Transmembrane helix</keyword>
<evidence type="ECO:0000256" key="3">
    <source>
        <dbReference type="ARBA" id="ARBA00022525"/>
    </source>
</evidence>
<feature type="transmembrane region" description="Helical" evidence="20">
    <location>
        <begin position="550"/>
        <end position="574"/>
    </location>
</feature>
<keyword evidence="8" id="KW-0732">Signal</keyword>
<evidence type="ECO:0000256" key="6">
    <source>
        <dbReference type="ARBA" id="ARBA00022674"/>
    </source>
</evidence>
<evidence type="ECO:0000256" key="4">
    <source>
        <dbReference type="ARBA" id="ARBA00022530"/>
    </source>
</evidence>
<evidence type="ECO:0000256" key="14">
    <source>
        <dbReference type="ARBA" id="ARBA00023273"/>
    </source>
</evidence>
<dbReference type="Ensembl" id="ENSACLT00000041257.2">
    <property type="protein sequence ID" value="ENSACLP00000040309.2"/>
    <property type="gene ID" value="ENSACLG00000027149.2"/>
</dbReference>
<feature type="region of interest" description="Disordered" evidence="19">
    <location>
        <begin position="1"/>
        <end position="24"/>
    </location>
</feature>
<dbReference type="Pfam" id="PF01390">
    <property type="entry name" value="SEA"/>
    <property type="match status" value="1"/>
</dbReference>
<keyword evidence="11 20" id="KW-0472">Membrane</keyword>
<dbReference type="PROSITE" id="PS50024">
    <property type="entry name" value="SEA"/>
    <property type="match status" value="1"/>
</dbReference>
<dbReference type="GeneTree" id="ENSGT00530000063503"/>
<dbReference type="Gene3D" id="2.10.25.10">
    <property type="entry name" value="Laminin"/>
    <property type="match status" value="1"/>
</dbReference>
<evidence type="ECO:0000256" key="18">
    <source>
        <dbReference type="PROSITE-ProRule" id="PRU00076"/>
    </source>
</evidence>
<organism evidence="23 24">
    <name type="scientific">Astatotilapia calliptera</name>
    <name type="common">Eastern happy</name>
    <name type="synonym">Chromis callipterus</name>
    <dbReference type="NCBI Taxonomy" id="8154"/>
    <lineage>
        <taxon>Eukaryota</taxon>
        <taxon>Metazoa</taxon>
        <taxon>Chordata</taxon>
        <taxon>Craniata</taxon>
        <taxon>Vertebrata</taxon>
        <taxon>Euteleostomi</taxon>
        <taxon>Actinopterygii</taxon>
        <taxon>Neopterygii</taxon>
        <taxon>Teleostei</taxon>
        <taxon>Neoteleostei</taxon>
        <taxon>Acanthomorphata</taxon>
        <taxon>Ovalentaria</taxon>
        <taxon>Cichlomorphae</taxon>
        <taxon>Cichliformes</taxon>
        <taxon>Cichlidae</taxon>
        <taxon>African cichlids</taxon>
        <taxon>Pseudocrenilabrinae</taxon>
        <taxon>Haplochromini</taxon>
        <taxon>Astatotilapia</taxon>
    </lineage>
</organism>
<keyword evidence="3" id="KW-0964">Secreted</keyword>
<evidence type="ECO:0000256" key="13">
    <source>
        <dbReference type="ARBA" id="ARBA00023180"/>
    </source>
</evidence>
<dbReference type="SUPFAM" id="SSF82671">
    <property type="entry name" value="SEA domain"/>
    <property type="match status" value="1"/>
</dbReference>
<evidence type="ECO:0000256" key="10">
    <source>
        <dbReference type="ARBA" id="ARBA00022989"/>
    </source>
</evidence>
<keyword evidence="7 20" id="KW-0812">Transmembrane</keyword>
<evidence type="ECO:0000256" key="7">
    <source>
        <dbReference type="ARBA" id="ARBA00022692"/>
    </source>
</evidence>
<keyword evidence="9" id="KW-0677">Repeat</keyword>
<dbReference type="PANTHER" id="PTHR12199">
    <property type="entry name" value="INTERPHOTORECEPTOR MATRIX PROTEOGLYCAN"/>
    <property type="match status" value="1"/>
</dbReference>
<evidence type="ECO:0000256" key="17">
    <source>
        <dbReference type="ARBA" id="ARBA00080162"/>
    </source>
</evidence>
<evidence type="ECO:0000256" key="2">
    <source>
        <dbReference type="ARBA" id="ARBA00004593"/>
    </source>
</evidence>
<dbReference type="PROSITE" id="PS01186">
    <property type="entry name" value="EGF_2"/>
    <property type="match status" value="1"/>
</dbReference>
<feature type="disulfide bond" evidence="18">
    <location>
        <begin position="469"/>
        <end position="486"/>
    </location>
</feature>
<comment type="subcellular location">
    <subcellularLocation>
        <location evidence="15">Photoreceptor inner segment membrane</location>
        <topology evidence="15">Single-pass type I membrane protein</topology>
    </subcellularLocation>
    <subcellularLocation>
        <location evidence="1">Photoreceptor outer segment membrane</location>
        <topology evidence="1">Single-pass type I membrane protein</topology>
    </subcellularLocation>
    <subcellularLocation>
        <location evidence="2">Secreted</location>
        <location evidence="2">Extracellular space</location>
        <location evidence="2">Extracellular matrix</location>
        <location evidence="2">Interphotoreceptor matrix</location>
    </subcellularLocation>
</comment>
<dbReference type="InterPro" id="IPR036364">
    <property type="entry name" value="SEA_dom_sf"/>
</dbReference>
<dbReference type="Proteomes" id="UP000265100">
    <property type="component" value="Chromosome 16"/>
</dbReference>
<name>A0A3P8RFD7_ASTCA</name>
<evidence type="ECO:0000259" key="21">
    <source>
        <dbReference type="PROSITE" id="PS50024"/>
    </source>
</evidence>
<protein>
    <recommendedName>
        <fullName evidence="16">Interphotoreceptor matrix proteoglycan 2</fullName>
    </recommendedName>
    <alternativeName>
        <fullName evidence="17">Sialoprotein associated with cones and rods proteoglycan</fullName>
    </alternativeName>
</protein>
<dbReference type="InterPro" id="IPR039861">
    <property type="entry name" value="IMPG"/>
</dbReference>
<reference evidence="23" key="3">
    <citation type="submission" date="2025-08" db="UniProtKB">
        <authorList>
            <consortium name="Ensembl"/>
        </authorList>
    </citation>
    <scope>IDENTIFICATION</scope>
</reference>
<feature type="domain" description="SEA" evidence="21">
    <location>
        <begin position="347"/>
        <end position="460"/>
    </location>
</feature>
<evidence type="ECO:0000256" key="1">
    <source>
        <dbReference type="ARBA" id="ARBA00004451"/>
    </source>
</evidence>
<evidence type="ECO:0000256" key="11">
    <source>
        <dbReference type="ARBA" id="ARBA00023136"/>
    </source>
</evidence>